<organism evidence="1 2">
    <name type="scientific">Paenibacillus pini JCM 16418</name>
    <dbReference type="NCBI Taxonomy" id="1236976"/>
    <lineage>
        <taxon>Bacteria</taxon>
        <taxon>Bacillati</taxon>
        <taxon>Bacillota</taxon>
        <taxon>Bacilli</taxon>
        <taxon>Bacillales</taxon>
        <taxon>Paenibacillaceae</taxon>
        <taxon>Paenibacillus</taxon>
    </lineage>
</organism>
<evidence type="ECO:0000313" key="1">
    <source>
        <dbReference type="EMBL" id="GAF10390.1"/>
    </source>
</evidence>
<keyword evidence="2" id="KW-1185">Reference proteome</keyword>
<gene>
    <name evidence="1" type="ORF">JCM16418_4591</name>
</gene>
<dbReference type="AlphaFoldDB" id="W7YHJ7"/>
<reference evidence="1 2" key="1">
    <citation type="journal article" date="2014" name="Genome Announc.">
        <title>Draft Genome Sequence of Paenibacillus pini JCM 16418T, Isolated from the Rhizosphere of Pine Tree.</title>
        <authorList>
            <person name="Yuki M."/>
            <person name="Oshima K."/>
            <person name="Suda W."/>
            <person name="Oshida Y."/>
            <person name="Kitamura K."/>
            <person name="Iida Y."/>
            <person name="Hattori M."/>
            <person name="Ohkuma M."/>
        </authorList>
    </citation>
    <scope>NUCLEOTIDE SEQUENCE [LARGE SCALE GENOMIC DNA]</scope>
    <source>
        <strain evidence="1 2">JCM 16418</strain>
    </source>
</reference>
<dbReference type="EMBL" id="BAVZ01000023">
    <property type="protein sequence ID" value="GAF10390.1"/>
    <property type="molecule type" value="Genomic_DNA"/>
</dbReference>
<name>W7YHJ7_9BACL</name>
<protein>
    <submittedName>
        <fullName evidence="1">Uncharacterized protein</fullName>
    </submittedName>
</protein>
<accession>W7YHJ7</accession>
<dbReference type="Proteomes" id="UP000019364">
    <property type="component" value="Unassembled WGS sequence"/>
</dbReference>
<proteinExistence type="predicted"/>
<comment type="caution">
    <text evidence="1">The sequence shown here is derived from an EMBL/GenBank/DDBJ whole genome shotgun (WGS) entry which is preliminary data.</text>
</comment>
<sequence length="86" mass="9923">MELLKITYNRKPFANGVASRMRLENLFEILNGQGQLTVNDDYNYTFNTDLDTYMVVQYVRQVLEPDCSFKVVGSLDSNELRSGSYL</sequence>
<evidence type="ECO:0000313" key="2">
    <source>
        <dbReference type="Proteomes" id="UP000019364"/>
    </source>
</evidence>